<dbReference type="Gene3D" id="3.10.20.740">
    <property type="match status" value="1"/>
</dbReference>
<protein>
    <submittedName>
        <fullName evidence="9">2Fe-2S iron-sulfur cluster binding domain-containing protein</fullName>
    </submittedName>
</protein>
<evidence type="ECO:0000256" key="2">
    <source>
        <dbReference type="ARBA" id="ARBA00022485"/>
    </source>
</evidence>
<dbReference type="AlphaFoldDB" id="A0A4U8TKV9"/>
<evidence type="ECO:0000256" key="3">
    <source>
        <dbReference type="ARBA" id="ARBA00022723"/>
    </source>
</evidence>
<organism evidence="9 10">
    <name type="scientific">Helicobacter muridarum</name>
    <dbReference type="NCBI Taxonomy" id="216"/>
    <lineage>
        <taxon>Bacteria</taxon>
        <taxon>Pseudomonadati</taxon>
        <taxon>Campylobacterota</taxon>
        <taxon>Epsilonproteobacteria</taxon>
        <taxon>Campylobacterales</taxon>
        <taxon>Helicobacteraceae</taxon>
        <taxon>Helicobacter</taxon>
    </lineage>
</organism>
<dbReference type="InterPro" id="IPR036010">
    <property type="entry name" value="2Fe-2S_ferredoxin-like_sf"/>
</dbReference>
<dbReference type="InterPro" id="IPR017900">
    <property type="entry name" value="4Fe4S_Fe_S_CS"/>
</dbReference>
<dbReference type="InterPro" id="IPR017896">
    <property type="entry name" value="4Fe4S_Fe-S-bd"/>
</dbReference>
<dbReference type="Pfam" id="PF13510">
    <property type="entry name" value="Fer2_4"/>
    <property type="match status" value="1"/>
</dbReference>
<dbReference type="InterPro" id="IPR019574">
    <property type="entry name" value="NADH_UbQ_OxRdtase_Gsu_4Fe4S-bd"/>
</dbReference>
<dbReference type="InterPro" id="IPR006656">
    <property type="entry name" value="Mopterin_OxRdtase"/>
</dbReference>
<dbReference type="Pfam" id="PF10588">
    <property type="entry name" value="NADH-G_4Fe-4S_3"/>
    <property type="match status" value="1"/>
</dbReference>
<gene>
    <name evidence="9" type="ORF">LS73_007395</name>
</gene>
<dbReference type="PROSITE" id="PS51839">
    <property type="entry name" value="4FE4S_HC3"/>
    <property type="match status" value="1"/>
</dbReference>
<dbReference type="Gene3D" id="3.30.70.20">
    <property type="match status" value="1"/>
</dbReference>
<dbReference type="GO" id="GO:0051539">
    <property type="term" value="F:4 iron, 4 sulfur cluster binding"/>
    <property type="evidence" value="ECO:0007669"/>
    <property type="project" value="UniProtKB-KW"/>
</dbReference>
<dbReference type="GO" id="GO:0046872">
    <property type="term" value="F:metal ion binding"/>
    <property type="evidence" value="ECO:0007669"/>
    <property type="project" value="UniProtKB-KW"/>
</dbReference>
<dbReference type="GO" id="GO:0016491">
    <property type="term" value="F:oxidoreductase activity"/>
    <property type="evidence" value="ECO:0007669"/>
    <property type="project" value="InterPro"/>
</dbReference>
<evidence type="ECO:0000259" key="8">
    <source>
        <dbReference type="PROSITE" id="PS51839"/>
    </source>
</evidence>
<keyword evidence="5" id="KW-0411">Iron-sulfur</keyword>
<evidence type="ECO:0000256" key="5">
    <source>
        <dbReference type="ARBA" id="ARBA00023014"/>
    </source>
</evidence>
<feature type="domain" description="2Fe-2S ferredoxin-type" evidence="6">
    <location>
        <begin position="8"/>
        <end position="85"/>
    </location>
</feature>
<dbReference type="PROSITE" id="PS00198">
    <property type="entry name" value="4FE4S_FER_1"/>
    <property type="match status" value="1"/>
</dbReference>
<name>A0A4U8TKV9_9HELI</name>
<evidence type="ECO:0000313" key="9">
    <source>
        <dbReference type="EMBL" id="TLD99427.1"/>
    </source>
</evidence>
<dbReference type="SMART" id="SM00929">
    <property type="entry name" value="NADH-G_4Fe-4S_3"/>
    <property type="match status" value="1"/>
</dbReference>
<comment type="cofactor">
    <cofactor evidence="1">
        <name>[4Fe-4S] cluster</name>
        <dbReference type="ChEBI" id="CHEBI:49883"/>
    </cofactor>
</comment>
<dbReference type="SUPFAM" id="SSF53706">
    <property type="entry name" value="Formate dehydrogenase/DMSO reductase, domains 1-3"/>
    <property type="match status" value="1"/>
</dbReference>
<dbReference type="CDD" id="cd00207">
    <property type="entry name" value="fer2"/>
    <property type="match status" value="1"/>
</dbReference>
<feature type="domain" description="4Fe-4S His(Cys)3-ligated-type" evidence="8">
    <location>
        <begin position="85"/>
        <end position="124"/>
    </location>
</feature>
<evidence type="ECO:0000259" key="7">
    <source>
        <dbReference type="PROSITE" id="PS51379"/>
    </source>
</evidence>
<dbReference type="OrthoDB" id="9816402at2"/>
<dbReference type="PROSITE" id="PS51379">
    <property type="entry name" value="4FE4S_FER_2"/>
    <property type="match status" value="1"/>
</dbReference>
<dbReference type="InterPro" id="IPR001041">
    <property type="entry name" value="2Fe-2S_ferredoxin-type"/>
</dbReference>
<proteinExistence type="predicted"/>
<dbReference type="InterPro" id="IPR000283">
    <property type="entry name" value="NADH_UbQ_OxRdtase_75kDa_su_CS"/>
</dbReference>
<dbReference type="PANTHER" id="PTHR24960">
    <property type="entry name" value="PHOTOSYSTEM I IRON-SULFUR CENTER-RELATED"/>
    <property type="match status" value="1"/>
</dbReference>
<dbReference type="STRING" id="216.LS73_05410"/>
<dbReference type="GO" id="GO:0008137">
    <property type="term" value="F:NADH dehydrogenase (ubiquinone) activity"/>
    <property type="evidence" value="ECO:0007669"/>
    <property type="project" value="InterPro"/>
</dbReference>
<dbReference type="Pfam" id="PF00384">
    <property type="entry name" value="Molybdopterin"/>
    <property type="match status" value="1"/>
</dbReference>
<evidence type="ECO:0000256" key="1">
    <source>
        <dbReference type="ARBA" id="ARBA00001966"/>
    </source>
</evidence>
<dbReference type="Proteomes" id="UP000029922">
    <property type="component" value="Unassembled WGS sequence"/>
</dbReference>
<keyword evidence="3" id="KW-0479">Metal-binding</keyword>
<dbReference type="InterPro" id="IPR050157">
    <property type="entry name" value="PSI_iron-sulfur_center"/>
</dbReference>
<keyword evidence="4" id="KW-0408">Iron</keyword>
<dbReference type="PROSITE" id="PS51085">
    <property type="entry name" value="2FE2S_FER_2"/>
    <property type="match status" value="1"/>
</dbReference>
<dbReference type="EMBL" id="JRPD02000018">
    <property type="protein sequence ID" value="TLD99427.1"/>
    <property type="molecule type" value="Genomic_DNA"/>
</dbReference>
<evidence type="ECO:0000256" key="4">
    <source>
        <dbReference type="ARBA" id="ARBA00023004"/>
    </source>
</evidence>
<feature type="domain" description="4Fe-4S ferredoxin-type" evidence="7">
    <location>
        <begin position="180"/>
        <end position="210"/>
    </location>
</feature>
<sequence length="812" mass="91929">MIMSEVRENLIINIDGKECSALSGESILNVARRNKINIPTLCDLKKLSPTGACRMCIVEEENGNIVASCKSYVTKSISVKTNTQKLQKYRNQIMSFLCINHPLECGVCDKSGECELQDKVLETKVDIQPFFALQKKQDFVHFHNKIYDESLCIMCERCARTCNEFVGNNVLNVLAGGFSSKIGVNFNAYCEDCDECVSVCPTGAMISERFVYTSNAWELEKNPSRCLHCSLRCELFYEVKHDIDSNKQVYRIKNEAHIKQLCHAGRHNFLRTNPLEAFHSNFYNQLGKNQNLSRTRLNDFRCDIESILANVDAIRLDINVTNEEAFLAQKLASRAQKKLYCNEALYYKEFGEIIKSISNKSFTTIHKALLEANSCIVLGSYLFDEIPVLRSDLSKLALKKGLKNIWIHTLLENRFKSDLAIKYEAGSELAISAFLLNIFAKSLQDSKDLANLNFISSILSWLNNLDLGNLIAESNISDMELQELSRLCVASYDVVLPNHEETTYQSKVVVLVGQDFYMQESFRNIAQVLGAIDSLDFVEVLPIPYGNANGIKEICTLSYDSGEYKNVLGIRVFGEYSLAPSRRSKNCYPIIPLQFIEGSMVDLDYNLVKISASFVETSPFNRHGIDNFIFHDLLDICKDYLELDMEYLTDVIPEISFCKIPFENGFDDFQSQSLVLPFAKIDISMPLDAQVNLNDGSGIYVYKPALSGNLSFYKDCDMRLIAKDYMDKSPLQDVNTTRDSIPIDSILQVSSQFCIATNLKNDDVISFQFDSLVLDVRVEVVNGLKGMIAILLSEHLLSPNKYYDYKSILITK</sequence>
<dbReference type="PANTHER" id="PTHR24960:SF84">
    <property type="entry name" value="HYDROGENASE SUBUNIT"/>
    <property type="match status" value="1"/>
</dbReference>
<reference evidence="9 10" key="1">
    <citation type="journal article" date="2014" name="Genome Announc.">
        <title>Draft genome sequences of eight enterohepatic helicobacter species isolated from both laboratory and wild rodents.</title>
        <authorList>
            <person name="Sheh A."/>
            <person name="Shen Z."/>
            <person name="Fox J.G."/>
        </authorList>
    </citation>
    <scope>NUCLEOTIDE SEQUENCE [LARGE SCALE GENOMIC DNA]</scope>
    <source>
        <strain evidence="9 10">ST1</strain>
    </source>
</reference>
<dbReference type="SUPFAM" id="SSF54292">
    <property type="entry name" value="2Fe-2S ferredoxin-like"/>
    <property type="match status" value="1"/>
</dbReference>
<evidence type="ECO:0000313" key="10">
    <source>
        <dbReference type="Proteomes" id="UP000029922"/>
    </source>
</evidence>
<evidence type="ECO:0000259" key="6">
    <source>
        <dbReference type="PROSITE" id="PS51085"/>
    </source>
</evidence>
<comment type="caution">
    <text evidence="9">The sequence shown here is derived from an EMBL/GenBank/DDBJ whole genome shotgun (WGS) entry which is preliminary data.</text>
</comment>
<dbReference type="GO" id="GO:0016020">
    <property type="term" value="C:membrane"/>
    <property type="evidence" value="ECO:0007669"/>
    <property type="project" value="InterPro"/>
</dbReference>
<keyword evidence="2" id="KW-0004">4Fe-4S</keyword>
<accession>A0A4U8TKV9</accession>
<dbReference type="PROSITE" id="PS00641">
    <property type="entry name" value="COMPLEX1_75K_1"/>
    <property type="match status" value="1"/>
</dbReference>
<dbReference type="GO" id="GO:0042773">
    <property type="term" value="P:ATP synthesis coupled electron transport"/>
    <property type="evidence" value="ECO:0007669"/>
    <property type="project" value="InterPro"/>
</dbReference>
<dbReference type="SUPFAM" id="SSF54862">
    <property type="entry name" value="4Fe-4S ferredoxins"/>
    <property type="match status" value="1"/>
</dbReference>